<proteinExistence type="predicted"/>
<reference evidence="1" key="1">
    <citation type="submission" date="2021-01" db="EMBL/GenBank/DDBJ databases">
        <authorList>
            <consortium name="Genoscope - CEA"/>
            <person name="William W."/>
        </authorList>
    </citation>
    <scope>NUCLEOTIDE SEQUENCE</scope>
</reference>
<name>A0A8S1SXK9_9CILI</name>
<evidence type="ECO:0000313" key="2">
    <source>
        <dbReference type="Proteomes" id="UP000689195"/>
    </source>
</evidence>
<dbReference type="EMBL" id="CAJJDO010000013">
    <property type="protein sequence ID" value="CAD8144116.1"/>
    <property type="molecule type" value="Genomic_DNA"/>
</dbReference>
<comment type="caution">
    <text evidence="1">The sequence shown here is derived from an EMBL/GenBank/DDBJ whole genome shotgun (WGS) entry which is preliminary data.</text>
</comment>
<protein>
    <submittedName>
        <fullName evidence="1">Uncharacterized protein</fullName>
    </submittedName>
</protein>
<gene>
    <name evidence="1" type="ORF">PPENT_87.1.T0130045</name>
</gene>
<evidence type="ECO:0000313" key="1">
    <source>
        <dbReference type="EMBL" id="CAD8144116.1"/>
    </source>
</evidence>
<sequence length="217" mass="26427">MHLQVSKIKTIEPTVNQQMNFQTRQLNKEPKSSYQLHRRYSINGVINQDVCKIQDKYSKQLNQLLHIKYQNMLQLFKKKQYIQPNFKLDNKNFEHVVTNQFRKKQSQFTPLKKKFNGKEWHKYNYDRYRLLSRQGSIEKLETNRNQTIQPCLQISQANREQRSVSQMNNNRNELNKSLYNDRWKFKRSNSQQKENLIIILIDENQHNQKQDRIVQID</sequence>
<dbReference type="OrthoDB" id="301285at2759"/>
<organism evidence="1 2">
    <name type="scientific">Paramecium pentaurelia</name>
    <dbReference type="NCBI Taxonomy" id="43138"/>
    <lineage>
        <taxon>Eukaryota</taxon>
        <taxon>Sar</taxon>
        <taxon>Alveolata</taxon>
        <taxon>Ciliophora</taxon>
        <taxon>Intramacronucleata</taxon>
        <taxon>Oligohymenophorea</taxon>
        <taxon>Peniculida</taxon>
        <taxon>Parameciidae</taxon>
        <taxon>Paramecium</taxon>
    </lineage>
</organism>
<accession>A0A8S1SXK9</accession>
<keyword evidence="2" id="KW-1185">Reference proteome</keyword>
<dbReference type="AlphaFoldDB" id="A0A8S1SXK9"/>
<dbReference type="Proteomes" id="UP000689195">
    <property type="component" value="Unassembled WGS sequence"/>
</dbReference>